<dbReference type="SMART" id="SM00421">
    <property type="entry name" value="HTH_LUXR"/>
    <property type="match status" value="1"/>
</dbReference>
<dbReference type="InterPro" id="IPR036388">
    <property type="entry name" value="WH-like_DNA-bd_sf"/>
</dbReference>
<comment type="similarity">
    <text evidence="1">Belongs to the sigma-70 factor family. ECF subfamily.</text>
</comment>
<name>A0ABV9HG22_9MICO</name>
<feature type="transmembrane region" description="Helical" evidence="7">
    <location>
        <begin position="207"/>
        <end position="228"/>
    </location>
</feature>
<dbReference type="CDD" id="cd06171">
    <property type="entry name" value="Sigma70_r4"/>
    <property type="match status" value="1"/>
</dbReference>
<keyword evidence="3" id="KW-0731">Sigma factor</keyword>
<dbReference type="InterPro" id="IPR013325">
    <property type="entry name" value="RNA_pol_sigma_r2"/>
</dbReference>
<dbReference type="Gene3D" id="1.10.1740.10">
    <property type="match status" value="1"/>
</dbReference>
<evidence type="ECO:0000313" key="9">
    <source>
        <dbReference type="EMBL" id="MFC4629237.1"/>
    </source>
</evidence>
<dbReference type="InterPro" id="IPR000792">
    <property type="entry name" value="Tscrpt_reg_LuxR_C"/>
</dbReference>
<dbReference type="Pfam" id="PF08281">
    <property type="entry name" value="Sigma70_r4_2"/>
    <property type="match status" value="1"/>
</dbReference>
<dbReference type="InterPro" id="IPR013324">
    <property type="entry name" value="RNA_pol_sigma_r3/r4-like"/>
</dbReference>
<dbReference type="InterPro" id="IPR014284">
    <property type="entry name" value="RNA_pol_sigma-70_dom"/>
</dbReference>
<evidence type="ECO:0000256" key="4">
    <source>
        <dbReference type="ARBA" id="ARBA00023125"/>
    </source>
</evidence>
<keyword evidence="5" id="KW-0804">Transcription</keyword>
<dbReference type="SUPFAM" id="SSF88659">
    <property type="entry name" value="Sigma3 and sigma4 domains of RNA polymerase sigma factors"/>
    <property type="match status" value="1"/>
</dbReference>
<organism evidence="9 10">
    <name type="scientific">Promicromonospora alba</name>
    <dbReference type="NCBI Taxonomy" id="1616110"/>
    <lineage>
        <taxon>Bacteria</taxon>
        <taxon>Bacillati</taxon>
        <taxon>Actinomycetota</taxon>
        <taxon>Actinomycetes</taxon>
        <taxon>Micrococcales</taxon>
        <taxon>Promicromonosporaceae</taxon>
        <taxon>Promicromonospora</taxon>
    </lineage>
</organism>
<dbReference type="Proteomes" id="UP001596011">
    <property type="component" value="Unassembled WGS sequence"/>
</dbReference>
<dbReference type="SUPFAM" id="SSF88946">
    <property type="entry name" value="Sigma2 domain of RNA polymerase sigma factors"/>
    <property type="match status" value="1"/>
</dbReference>
<keyword evidence="7" id="KW-0812">Transmembrane</keyword>
<evidence type="ECO:0000259" key="8">
    <source>
        <dbReference type="SMART" id="SM00421"/>
    </source>
</evidence>
<evidence type="ECO:0000313" key="10">
    <source>
        <dbReference type="Proteomes" id="UP001596011"/>
    </source>
</evidence>
<evidence type="ECO:0000256" key="7">
    <source>
        <dbReference type="SAM" id="Phobius"/>
    </source>
</evidence>
<keyword evidence="7" id="KW-0472">Membrane</keyword>
<dbReference type="PANTHER" id="PTHR43133">
    <property type="entry name" value="RNA POLYMERASE ECF-TYPE SIGMA FACTO"/>
    <property type="match status" value="1"/>
</dbReference>
<evidence type="ECO:0000256" key="2">
    <source>
        <dbReference type="ARBA" id="ARBA00023015"/>
    </source>
</evidence>
<evidence type="ECO:0000256" key="5">
    <source>
        <dbReference type="ARBA" id="ARBA00023163"/>
    </source>
</evidence>
<keyword evidence="7" id="KW-1133">Transmembrane helix</keyword>
<keyword evidence="2" id="KW-0805">Transcription regulation</keyword>
<dbReference type="PANTHER" id="PTHR43133:SF50">
    <property type="entry name" value="ECF RNA POLYMERASE SIGMA FACTOR SIGM"/>
    <property type="match status" value="1"/>
</dbReference>
<evidence type="ECO:0000256" key="1">
    <source>
        <dbReference type="ARBA" id="ARBA00010641"/>
    </source>
</evidence>
<keyword evidence="4" id="KW-0238">DNA-binding</keyword>
<dbReference type="InterPro" id="IPR013249">
    <property type="entry name" value="RNA_pol_sigma70_r4_t2"/>
</dbReference>
<keyword evidence="10" id="KW-1185">Reference proteome</keyword>
<evidence type="ECO:0000256" key="6">
    <source>
        <dbReference type="SAM" id="MobiDB-lite"/>
    </source>
</evidence>
<sequence>MAQWETELEELMARRSRALVGYAYTLTRDVTRAEDLVQDALVKVFSRLRRPADSSGEIGKSLHLDQDEPRLTNAEAYVRRAILTIYLDGYRRQSSWTGIKHLLVDDTFAPAAERAATVRVDVGVALARLSPRQRESVVLRFFEDMTVPQIAQTLGTSPGTIKRHLSNAMELLRTSLAEMNVPEMETAFEERLGAVSGSVRRRRAVKVGALGGATLVIAGLLAFAALWWPDRLLSEPVPPATPSPEVSGVPVAGWVPGGWQTRGEQYHCGMEVTDLTSTSDAVRLELTGDIELVEGVEDGSGHPDDHLSAPIRISRPDPEGDLDGGDPQLVFAQNGLVTDIGRGWNEGGYSLPGGRASLDRVAEADGTTACGAWTTDGVTPWEEYLDARPAGTYDVYVVLPWSEFRADGAAGASGIAVSEPVTMEVPAVEVREEAPLAVDIRDGYQPPWLEGTSLACGVHASDIPGGSWRRGVLSGLDLNIDSSDAEATLRLTETEGESIDTTRTPFTLVWLSDGRVVGVGSDVWSDPVERFRVDANGEWSAVVPITEPDRTCLTDPDAGMPDGEYEVYALTELDPGSGGERQFMSTSVGTPTVQE</sequence>
<dbReference type="InterPro" id="IPR039425">
    <property type="entry name" value="RNA_pol_sigma-70-like"/>
</dbReference>
<dbReference type="EMBL" id="JBHSFI010000004">
    <property type="protein sequence ID" value="MFC4629237.1"/>
    <property type="molecule type" value="Genomic_DNA"/>
</dbReference>
<proteinExistence type="inferred from homology"/>
<dbReference type="Gene3D" id="1.10.10.10">
    <property type="entry name" value="Winged helix-like DNA-binding domain superfamily/Winged helix DNA-binding domain"/>
    <property type="match status" value="1"/>
</dbReference>
<reference evidence="10" key="1">
    <citation type="journal article" date="2019" name="Int. J. Syst. Evol. Microbiol.">
        <title>The Global Catalogue of Microorganisms (GCM) 10K type strain sequencing project: providing services to taxonomists for standard genome sequencing and annotation.</title>
        <authorList>
            <consortium name="The Broad Institute Genomics Platform"/>
            <consortium name="The Broad Institute Genome Sequencing Center for Infectious Disease"/>
            <person name="Wu L."/>
            <person name="Ma J."/>
        </authorList>
    </citation>
    <scope>NUCLEOTIDE SEQUENCE [LARGE SCALE GENOMIC DNA]</scope>
    <source>
        <strain evidence="10">CCUG 42722</strain>
    </source>
</reference>
<feature type="region of interest" description="Disordered" evidence="6">
    <location>
        <begin position="574"/>
        <end position="595"/>
    </location>
</feature>
<dbReference type="RefSeq" id="WP_377136130.1">
    <property type="nucleotide sequence ID" value="NZ_JBHSFI010000004.1"/>
</dbReference>
<comment type="caution">
    <text evidence="9">The sequence shown here is derived from an EMBL/GenBank/DDBJ whole genome shotgun (WGS) entry which is preliminary data.</text>
</comment>
<evidence type="ECO:0000256" key="3">
    <source>
        <dbReference type="ARBA" id="ARBA00023082"/>
    </source>
</evidence>
<protein>
    <submittedName>
        <fullName evidence="9">RNA polymerase sigma factor</fullName>
    </submittedName>
</protein>
<feature type="compositionally biased region" description="Polar residues" evidence="6">
    <location>
        <begin position="583"/>
        <end position="595"/>
    </location>
</feature>
<feature type="domain" description="HTH luxR-type" evidence="8">
    <location>
        <begin position="126"/>
        <end position="180"/>
    </location>
</feature>
<accession>A0ABV9HG22</accession>
<dbReference type="NCBIfam" id="TIGR02937">
    <property type="entry name" value="sigma70-ECF"/>
    <property type="match status" value="1"/>
</dbReference>
<gene>
    <name evidence="9" type="ORF">ACFO6V_13400</name>
</gene>